<dbReference type="PATRIC" id="fig|1002364.3.peg.3212"/>
<gene>
    <name evidence="1" type="ORF">HMPREF0454_03556</name>
</gene>
<dbReference type="AlphaFoldDB" id="G9YAD2"/>
<organism evidence="1 2">
    <name type="scientific">Hafnia alvei ATCC 51873</name>
    <dbReference type="NCBI Taxonomy" id="1002364"/>
    <lineage>
        <taxon>Bacteria</taxon>
        <taxon>Pseudomonadati</taxon>
        <taxon>Pseudomonadota</taxon>
        <taxon>Gammaproteobacteria</taxon>
        <taxon>Enterobacterales</taxon>
        <taxon>Hafniaceae</taxon>
        <taxon>Hafnia</taxon>
    </lineage>
</organism>
<proteinExistence type="predicted"/>
<reference evidence="1 2" key="1">
    <citation type="submission" date="2011-08" db="EMBL/GenBank/DDBJ databases">
        <authorList>
            <person name="Weinstock G."/>
            <person name="Sodergren E."/>
            <person name="Clifton S."/>
            <person name="Fulton L."/>
            <person name="Fulton B."/>
            <person name="Courtney L."/>
            <person name="Fronick C."/>
            <person name="Harrison M."/>
            <person name="Strong C."/>
            <person name="Farmer C."/>
            <person name="Delahaunty K."/>
            <person name="Markovic C."/>
            <person name="Hall O."/>
            <person name="Minx P."/>
            <person name="Tomlinson C."/>
            <person name="Mitreva M."/>
            <person name="Hou S."/>
            <person name="Chen J."/>
            <person name="Wollam A."/>
            <person name="Pepin K.H."/>
            <person name="Johnson M."/>
            <person name="Bhonagiri V."/>
            <person name="Zhang X."/>
            <person name="Suruliraj S."/>
            <person name="Warren W."/>
            <person name="Chinwalla A."/>
            <person name="Mardis E.R."/>
            <person name="Wilson R.K."/>
        </authorList>
    </citation>
    <scope>NUCLEOTIDE SEQUENCE [LARGE SCALE GENOMIC DNA]</scope>
    <source>
        <strain evidence="1 2">ATCC 51873</strain>
    </source>
</reference>
<name>G9YAD2_HAFAL</name>
<dbReference type="Proteomes" id="UP000005959">
    <property type="component" value="Unassembled WGS sequence"/>
</dbReference>
<sequence>MFPLWCVSIRSPFENPPSSNFLPSQIKRDIVYPHLQNQVPGLVS</sequence>
<dbReference type="HOGENOM" id="CLU_3216939_0_0_6"/>
<evidence type="ECO:0000313" key="1">
    <source>
        <dbReference type="EMBL" id="EHM40262.1"/>
    </source>
</evidence>
<dbReference type="EMBL" id="AGCI01000084">
    <property type="protein sequence ID" value="EHM40262.1"/>
    <property type="molecule type" value="Genomic_DNA"/>
</dbReference>
<protein>
    <submittedName>
        <fullName evidence="1">Uncharacterized protein</fullName>
    </submittedName>
</protein>
<accession>G9YAD2</accession>
<evidence type="ECO:0000313" key="2">
    <source>
        <dbReference type="Proteomes" id="UP000005959"/>
    </source>
</evidence>
<comment type="caution">
    <text evidence="1">The sequence shown here is derived from an EMBL/GenBank/DDBJ whole genome shotgun (WGS) entry which is preliminary data.</text>
</comment>